<feature type="region of interest" description="Disordered" evidence="1">
    <location>
        <begin position="207"/>
        <end position="226"/>
    </location>
</feature>
<dbReference type="GO" id="GO:0098703">
    <property type="term" value="P:calcium ion import across plasma membrane"/>
    <property type="evidence" value="ECO:0007669"/>
    <property type="project" value="InterPro"/>
</dbReference>
<dbReference type="GO" id="GO:0005262">
    <property type="term" value="F:calcium channel activity"/>
    <property type="evidence" value="ECO:0007669"/>
    <property type="project" value="InterPro"/>
</dbReference>
<feature type="compositionally biased region" description="Low complexity" evidence="1">
    <location>
        <begin position="741"/>
        <end position="751"/>
    </location>
</feature>
<gene>
    <name evidence="3" type="ORF">PTT_10276</name>
</gene>
<feature type="transmembrane region" description="Helical" evidence="2">
    <location>
        <begin position="1310"/>
        <end position="1333"/>
    </location>
</feature>
<evidence type="ECO:0000313" key="3">
    <source>
        <dbReference type="EMBL" id="EFQ92594.1"/>
    </source>
</evidence>
<dbReference type="Proteomes" id="UP000001067">
    <property type="component" value="Unassembled WGS sequence"/>
</dbReference>
<organism evidence="4">
    <name type="scientific">Pyrenophora teres f. teres (strain 0-1)</name>
    <name type="common">Barley net blotch fungus</name>
    <name type="synonym">Drechslera teres f. teres</name>
    <dbReference type="NCBI Taxonomy" id="861557"/>
    <lineage>
        <taxon>Eukaryota</taxon>
        <taxon>Fungi</taxon>
        <taxon>Dikarya</taxon>
        <taxon>Ascomycota</taxon>
        <taxon>Pezizomycotina</taxon>
        <taxon>Dothideomycetes</taxon>
        <taxon>Pleosporomycetidae</taxon>
        <taxon>Pleosporales</taxon>
        <taxon>Pleosporineae</taxon>
        <taxon>Pleosporaceae</taxon>
        <taxon>Pyrenophora</taxon>
    </lineage>
</organism>
<evidence type="ECO:0000313" key="4">
    <source>
        <dbReference type="Proteomes" id="UP000001067"/>
    </source>
</evidence>
<dbReference type="EMBL" id="GL534245">
    <property type="protein sequence ID" value="EFQ92594.1"/>
    <property type="molecule type" value="Genomic_DNA"/>
</dbReference>
<name>E3RNW0_PYRTT</name>
<protein>
    <submittedName>
        <fullName evidence="3">Uncharacterized protein</fullName>
    </submittedName>
</protein>
<dbReference type="Pfam" id="PF12929">
    <property type="entry name" value="Mid1"/>
    <property type="match status" value="1"/>
</dbReference>
<dbReference type="STRING" id="861557.E3RNW0"/>
<dbReference type="eggNOG" id="ENOG502QTA4">
    <property type="taxonomic scope" value="Eukaryota"/>
</dbReference>
<dbReference type="InterPro" id="IPR024338">
    <property type="entry name" value="MID1/Yam8"/>
</dbReference>
<keyword evidence="2" id="KW-1133">Transmembrane helix</keyword>
<feature type="region of interest" description="Disordered" evidence="1">
    <location>
        <begin position="741"/>
        <end position="765"/>
    </location>
</feature>
<dbReference type="PANTHER" id="PTHR39142:SF1">
    <property type="entry name" value="AEL197CP"/>
    <property type="match status" value="1"/>
</dbReference>
<keyword evidence="4" id="KW-1185">Reference proteome</keyword>
<dbReference type="PANTHER" id="PTHR39142">
    <property type="entry name" value="MID1P"/>
    <property type="match status" value="1"/>
</dbReference>
<keyword evidence="2" id="KW-0472">Membrane</keyword>
<evidence type="ECO:0000256" key="2">
    <source>
        <dbReference type="SAM" id="Phobius"/>
    </source>
</evidence>
<sequence>MSWQGATLRLTLRRPDDKTAPHNPFFLFFESSIPSSFAQITNTYNPDHVPLVSLTAHPLRATLPSCVPGSIDKPAERAMQRPKLSPLQSRLLAYLVASSACLALWNLLTPHLLVNAEVLTTPDHDALDSRVVDALVDRELPHIQGAGFDQRGSEGYEPDFGLLDRSLIGRQAAELEKLVNNQKMEKDIGPKQTIHFVLQKDQLRFAPISDDPASAPDLQGTDDGSDEARLSRLEVAGTEGTTSDWVEKRQTSGGNVWLTANTCRQPMPMGNATAASGRNHPQLVMYVSTSPKNQKPGPGATEDTITNITGVLFNGGYANFEFNTSSDVYIGISAPNLNDDWFGSWHFELAASTDGPYHNYNDEDPFLYMVDTDSESALFITYDLSDSNETDVAQKWREQNPFQMYAFTDGDNTPIRGMERSYCAIKDMFNVNTTKNFTIDSSITTKFGVDKKPKTQFHVKGLQAAKTYNGFVVVEGSQEPLYIPNAGMTRGGGRVFQAFNWTTKAVIFDLNFCDMVAYAVPSNTNFKLNDSALAEIYDNQARDYYLNFTRSLDQIACDAEPAAQYSLARTCKDCADDYKNWLCMVLIPRCEDWTADDPWLQPRNLNTPFSNSSLPMDGLPPLPDGSMPPALQLNDSIRQDTGFNSSRNPRIDELIKPGPYKEMKPCEDMCFEIVRSCPAKLGFGCPNGKLRDVSYGKRDPDPNKLTCNYPGAVVKLNAPSDAGRLGCYSLDAYSPEMSVAQSSSASSLSQGEDGGGADAGSSHSSGVDNAFDRHLELLQQILETQKALYGVALGYTNRYRSDTQTSSVSVAGEDVPDETSDRWAFSDIDFIRRLYPLRFEQPQASENGSTNLDVLVTLCNKVKTAAYRSQFQSSESMSTFLPLVLERLLACTGDSSLRLGASWDRRPRGTFLDFGWSRKKPDIPDSWSFFEHCRPEHLLACVIGILEVVFQVENALDDNQKHPDHQAWSCVTIGQVLHNLYEKDVLLEINLQDEKTYAEHVLCVLAATELLNTFFRSKRSDITTLDIGPKGSRYTALRTKKRLSNIASMTLPANDQPYKTELDLFNLSDLTHSFDSKHLRLDLLTSLGGLNIKWTEYMSEHLTLNTSTLTLRVYWFASHVRKNSMFHLYCGELECGEDHDPGIAMATRYHVYRTHQDQILDSYRWIFDRVGKKMDAYYSLPLPWWLRPLDEPEPSQDDQHSTFSTLLSIILGRNRKTQKTISTLLKDKNGNSCKLPIDCRAQLNPFQYDNPEADSDDEEEDEYRLSSRGVPYAGYPQLSQRIHLLIEHMEKQKPKGFRALWRVNRDSNTWFTFWAAVIFGLTALLLAAASLAVSAAQAWASFHVSS</sequence>
<proteinExistence type="predicted"/>
<evidence type="ECO:0000256" key="1">
    <source>
        <dbReference type="SAM" id="MobiDB-lite"/>
    </source>
</evidence>
<accession>E3RNW0</accession>
<reference evidence="3 4" key="1">
    <citation type="journal article" date="2010" name="Genome Biol.">
        <title>A first genome assembly of the barley fungal pathogen Pyrenophora teres f. teres.</title>
        <authorList>
            <person name="Ellwood S.R."/>
            <person name="Liu Z."/>
            <person name="Syme R.A."/>
            <person name="Lai Z."/>
            <person name="Hane J.K."/>
            <person name="Keiper F."/>
            <person name="Moffat C.S."/>
            <person name="Oliver R.P."/>
            <person name="Friesen T.L."/>
        </authorList>
    </citation>
    <scope>NUCLEOTIDE SEQUENCE [LARGE SCALE GENOMIC DNA]</scope>
    <source>
        <strain evidence="3 4">0-1</strain>
    </source>
</reference>
<dbReference type="HOGENOM" id="CLU_258011_0_0_1"/>
<dbReference type="OrthoDB" id="5405745at2759"/>
<keyword evidence="2" id="KW-0812">Transmembrane</keyword>
<dbReference type="KEGG" id="pte:PTT_10276"/>